<sequence>MVDIIIRALEDKQFCLAVFRTGLLFKIKKFLPHILALGSQQIMCVLELIREAAIVQRWVFQEDAEGERGARAVECLSGEAYWPGRISVGSQARFMEA</sequence>
<gene>
    <name evidence="1" type="ORF">EEDITHA_LOCUS8070</name>
</gene>
<name>A0AAU9TYS7_EUPED</name>
<protein>
    <submittedName>
        <fullName evidence="1">Uncharacterized protein</fullName>
    </submittedName>
</protein>
<dbReference type="EMBL" id="CAKOGL010000011">
    <property type="protein sequence ID" value="CAH2092296.1"/>
    <property type="molecule type" value="Genomic_DNA"/>
</dbReference>
<dbReference type="AlphaFoldDB" id="A0AAU9TYS7"/>
<proteinExistence type="predicted"/>
<comment type="caution">
    <text evidence="1">The sequence shown here is derived from an EMBL/GenBank/DDBJ whole genome shotgun (WGS) entry which is preliminary data.</text>
</comment>
<reference evidence="1" key="1">
    <citation type="submission" date="2022-03" db="EMBL/GenBank/DDBJ databases">
        <authorList>
            <person name="Tunstrom K."/>
        </authorList>
    </citation>
    <scope>NUCLEOTIDE SEQUENCE</scope>
</reference>
<accession>A0AAU9TYS7</accession>
<organism evidence="1 2">
    <name type="scientific">Euphydryas editha</name>
    <name type="common">Edith's checkerspot</name>
    <dbReference type="NCBI Taxonomy" id="104508"/>
    <lineage>
        <taxon>Eukaryota</taxon>
        <taxon>Metazoa</taxon>
        <taxon>Ecdysozoa</taxon>
        <taxon>Arthropoda</taxon>
        <taxon>Hexapoda</taxon>
        <taxon>Insecta</taxon>
        <taxon>Pterygota</taxon>
        <taxon>Neoptera</taxon>
        <taxon>Endopterygota</taxon>
        <taxon>Lepidoptera</taxon>
        <taxon>Glossata</taxon>
        <taxon>Ditrysia</taxon>
        <taxon>Papilionoidea</taxon>
        <taxon>Nymphalidae</taxon>
        <taxon>Nymphalinae</taxon>
        <taxon>Euphydryas</taxon>
    </lineage>
</organism>
<evidence type="ECO:0000313" key="1">
    <source>
        <dbReference type="EMBL" id="CAH2092296.1"/>
    </source>
</evidence>
<dbReference type="Proteomes" id="UP001153954">
    <property type="component" value="Unassembled WGS sequence"/>
</dbReference>
<keyword evidence="2" id="KW-1185">Reference proteome</keyword>
<evidence type="ECO:0000313" key="2">
    <source>
        <dbReference type="Proteomes" id="UP001153954"/>
    </source>
</evidence>